<keyword evidence="7" id="KW-0238">DNA-binding</keyword>
<dbReference type="PANTHER" id="PTHR11390">
    <property type="entry name" value="PROKARYOTIC DNA TOPOISOMERASE"/>
    <property type="match status" value="1"/>
</dbReference>
<dbReference type="GO" id="GO:0046872">
    <property type="term" value="F:metal ion binding"/>
    <property type="evidence" value="ECO:0007669"/>
    <property type="project" value="UniProtKB-KW"/>
</dbReference>
<comment type="catalytic activity">
    <reaction evidence="1">
        <text>ATP-independent breakage of single-stranded DNA, followed by passage and rejoining.</text>
        <dbReference type="EC" id="5.6.2.1"/>
    </reaction>
</comment>
<keyword evidence="4" id="KW-0479">Metal-binding</keyword>
<evidence type="ECO:0000256" key="3">
    <source>
        <dbReference type="ARBA" id="ARBA00012891"/>
    </source>
</evidence>
<gene>
    <name evidence="16" type="ORF">BOX24_05395</name>
</gene>
<dbReference type="PANTHER" id="PTHR11390:SF21">
    <property type="entry name" value="DNA TOPOISOMERASE 3-ALPHA"/>
    <property type="match status" value="1"/>
</dbReference>
<keyword evidence="6" id="KW-0799">Topoisomerase</keyword>
<evidence type="ECO:0000256" key="13">
    <source>
        <dbReference type="SAM" id="MobiDB-lite"/>
    </source>
</evidence>
<comment type="similarity">
    <text evidence="2">Belongs to the type IA topoisomerase family.</text>
</comment>
<dbReference type="PROSITE" id="PS52039">
    <property type="entry name" value="TOPO_IA_2"/>
    <property type="match status" value="1"/>
</dbReference>
<dbReference type="GO" id="GO:0006265">
    <property type="term" value="P:DNA topological change"/>
    <property type="evidence" value="ECO:0007669"/>
    <property type="project" value="InterPro"/>
</dbReference>
<feature type="domain" description="Topo IA-type catalytic" evidence="15">
    <location>
        <begin position="147"/>
        <end position="587"/>
    </location>
</feature>
<evidence type="ECO:0000256" key="6">
    <source>
        <dbReference type="ARBA" id="ARBA00023029"/>
    </source>
</evidence>
<dbReference type="Pfam" id="PF01751">
    <property type="entry name" value="Toprim"/>
    <property type="match status" value="1"/>
</dbReference>
<evidence type="ECO:0000256" key="11">
    <source>
        <dbReference type="ARBA" id="ARBA00032235"/>
    </source>
</evidence>
<dbReference type="GO" id="GO:0006281">
    <property type="term" value="P:DNA repair"/>
    <property type="evidence" value="ECO:0007669"/>
    <property type="project" value="TreeGrafter"/>
</dbReference>
<dbReference type="Gene3D" id="2.70.20.10">
    <property type="entry name" value="Topoisomerase I, domain 3"/>
    <property type="match status" value="1"/>
</dbReference>
<dbReference type="GO" id="GO:0003677">
    <property type="term" value="F:DNA binding"/>
    <property type="evidence" value="ECO:0007669"/>
    <property type="project" value="UniProtKB-KW"/>
</dbReference>
<dbReference type="NCBIfam" id="TIGR01056">
    <property type="entry name" value="topB"/>
    <property type="match status" value="1"/>
</dbReference>
<evidence type="ECO:0000313" key="16">
    <source>
        <dbReference type="EMBL" id="OOH72824.1"/>
    </source>
</evidence>
<evidence type="ECO:0000256" key="12">
    <source>
        <dbReference type="ARBA" id="ARBA00032877"/>
    </source>
</evidence>
<dbReference type="Gene3D" id="1.10.290.10">
    <property type="entry name" value="Topoisomerase I, domain 4"/>
    <property type="match status" value="1"/>
</dbReference>
<dbReference type="InterPro" id="IPR013825">
    <property type="entry name" value="Topo_IA_cen_sub2"/>
</dbReference>
<dbReference type="PROSITE" id="PS00396">
    <property type="entry name" value="TOPO_IA_1"/>
    <property type="match status" value="1"/>
</dbReference>
<sequence>MKLVVAEKPSMARAIRDVVGREYEVTNALGHILELARPDDYLPDSVPVSPKTGRKIWRDEDLPIIPKVWKQIPKKETKDQLKKIGDLLKKADLVVNAGDPDREGQLLIDEILEHFGYRGRVERVWLSALDRVSVEKAFRKLEDNRKYRSLRDAAMGRSQADWLVGMNCTRAASGSSGPVYSIGRVQTPTLALVVRRDRAIDNFIPRDYFEVLAHVRHEKGAFEARWKPASTEGTGFDEEGRLTDRRLAEDIATRGKGNGRISHFEKKEQKKSAPLPYSLSALQKAASSRYGLSANEVLKICQSLYEKKITTYPRTDCRYLPEEQWGDAARILESLSIPADLRKNVDPVCRHAAWNTAKVTAHHAIVPTGESPGVLSGPERKLFDMIAASFVALFLPEHRYFAVSLAVDMNGETWTATGRREIDPGWTALQSPEADPEDPEESASLPDLRVGDPATGLGGSVIAKQTRPPSRFTDGTLIEAMSNIHKFILDPDAKKTLKETSGIGTEATRAGILETLVKREYVLRKGKQILSTEKGRALVGFLEATLPDLVDPATTARWEDSLADVAEGKRSVDAFVDGIAGLVRSHTKTLLAKEKGQLASGRGCSSGPPCPQCRQTTASLKTAKGTAYFRCPSGHGPWWEDDGKIGNKWKPAGGKKAPKSGFAKRPGRVFRESRTGRRSR</sequence>
<dbReference type="InterPro" id="IPR023406">
    <property type="entry name" value="Topo_IA_AS"/>
</dbReference>
<protein>
    <recommendedName>
        <fullName evidence="3">DNA topoisomerase</fullName>
        <ecNumber evidence="3">5.6.2.1</ecNumber>
    </recommendedName>
    <alternativeName>
        <fullName evidence="12">Omega-protein</fullName>
    </alternativeName>
    <alternativeName>
        <fullName evidence="11">Relaxing enzyme</fullName>
    </alternativeName>
    <alternativeName>
        <fullName evidence="9">Swivelase</fullName>
    </alternativeName>
    <alternativeName>
        <fullName evidence="10">Untwisting enzyme</fullName>
    </alternativeName>
</protein>
<dbReference type="NCBIfam" id="NF005829">
    <property type="entry name" value="PRK07726.1"/>
    <property type="match status" value="1"/>
</dbReference>
<evidence type="ECO:0000313" key="17">
    <source>
        <dbReference type="Proteomes" id="UP000188586"/>
    </source>
</evidence>
<feature type="compositionally biased region" description="Low complexity" evidence="13">
    <location>
        <begin position="648"/>
        <end position="664"/>
    </location>
</feature>
<dbReference type="SMART" id="SM00493">
    <property type="entry name" value="TOPRIM"/>
    <property type="match status" value="1"/>
</dbReference>
<dbReference type="Pfam" id="PF01131">
    <property type="entry name" value="Topoisom_bac"/>
    <property type="match status" value="1"/>
</dbReference>
<evidence type="ECO:0000256" key="8">
    <source>
        <dbReference type="ARBA" id="ARBA00023235"/>
    </source>
</evidence>
<feature type="compositionally biased region" description="Basic and acidic residues" evidence="13">
    <location>
        <begin position="669"/>
        <end position="680"/>
    </location>
</feature>
<dbReference type="InterPro" id="IPR006171">
    <property type="entry name" value="TOPRIM_dom"/>
</dbReference>
<feature type="domain" description="Toprim" evidence="14">
    <location>
        <begin position="1"/>
        <end position="130"/>
    </location>
</feature>
<reference evidence="16 17" key="1">
    <citation type="submission" date="2016-11" db="EMBL/GenBank/DDBJ databases">
        <title>Comparative genomics of co-occurring bacteria in distinct bioleaching systems unravels niche-specific adaptation.</title>
        <authorList>
            <person name="Zhang X."/>
            <person name="Liu X."/>
            <person name="Yin H."/>
        </authorList>
    </citation>
    <scope>NUCLEOTIDE SEQUENCE [LARGE SCALE GENOMIC DNA]</scope>
    <source>
        <strain evidence="16 17">DX</strain>
    </source>
</reference>
<evidence type="ECO:0000256" key="5">
    <source>
        <dbReference type="ARBA" id="ARBA00022842"/>
    </source>
</evidence>
<keyword evidence="5" id="KW-0460">Magnesium</keyword>
<dbReference type="InterPro" id="IPR003602">
    <property type="entry name" value="Topo_IA_DNA-bd_dom"/>
</dbReference>
<proteinExistence type="inferred from homology"/>
<feature type="region of interest" description="Disordered" evidence="13">
    <location>
        <begin position="640"/>
        <end position="680"/>
    </location>
</feature>
<evidence type="ECO:0000259" key="15">
    <source>
        <dbReference type="PROSITE" id="PS52039"/>
    </source>
</evidence>
<dbReference type="EMBL" id="MPOJ01000010">
    <property type="protein sequence ID" value="OOH72824.1"/>
    <property type="molecule type" value="Genomic_DNA"/>
</dbReference>
<dbReference type="SUPFAM" id="SSF56712">
    <property type="entry name" value="Prokaryotic type I DNA topoisomerase"/>
    <property type="match status" value="1"/>
</dbReference>
<dbReference type="SMART" id="SM00436">
    <property type="entry name" value="TOP1Bc"/>
    <property type="match status" value="1"/>
</dbReference>
<dbReference type="InterPro" id="IPR005738">
    <property type="entry name" value="TopoIII"/>
</dbReference>
<keyword evidence="8" id="KW-0413">Isomerase</keyword>
<dbReference type="GO" id="GO:0003917">
    <property type="term" value="F:DNA topoisomerase type I (single strand cut, ATP-independent) activity"/>
    <property type="evidence" value="ECO:0007669"/>
    <property type="project" value="UniProtKB-EC"/>
</dbReference>
<evidence type="ECO:0000256" key="4">
    <source>
        <dbReference type="ARBA" id="ARBA00022723"/>
    </source>
</evidence>
<dbReference type="InterPro" id="IPR000380">
    <property type="entry name" value="Topo_IA"/>
</dbReference>
<dbReference type="InterPro" id="IPR013826">
    <property type="entry name" value="Topo_IA_cen_sub3"/>
</dbReference>
<dbReference type="Proteomes" id="UP000188586">
    <property type="component" value="Unassembled WGS sequence"/>
</dbReference>
<dbReference type="PROSITE" id="PS50880">
    <property type="entry name" value="TOPRIM"/>
    <property type="match status" value="1"/>
</dbReference>
<dbReference type="AlphaFoldDB" id="A0A1V3SWU2"/>
<dbReference type="InterPro" id="IPR013824">
    <property type="entry name" value="Topo_IA_cen_sub1"/>
</dbReference>
<comment type="caution">
    <text evidence="16">The sequence shown here is derived from an EMBL/GenBank/DDBJ whole genome shotgun (WGS) entry which is preliminary data.</text>
</comment>
<evidence type="ECO:0000259" key="14">
    <source>
        <dbReference type="PROSITE" id="PS50880"/>
    </source>
</evidence>
<dbReference type="InterPro" id="IPR023405">
    <property type="entry name" value="Topo_IA_core_domain"/>
</dbReference>
<dbReference type="EC" id="5.6.2.1" evidence="3"/>
<evidence type="ECO:0000256" key="2">
    <source>
        <dbReference type="ARBA" id="ARBA00009446"/>
    </source>
</evidence>
<name>A0A1V3SWU2_9BACT</name>
<dbReference type="Gene3D" id="3.40.50.140">
    <property type="match status" value="1"/>
</dbReference>
<evidence type="ECO:0000256" key="9">
    <source>
        <dbReference type="ARBA" id="ARBA00030003"/>
    </source>
</evidence>
<dbReference type="InterPro" id="IPR013497">
    <property type="entry name" value="Topo_IA_cen"/>
</dbReference>
<evidence type="ECO:0000256" key="1">
    <source>
        <dbReference type="ARBA" id="ARBA00000213"/>
    </source>
</evidence>
<dbReference type="GO" id="GO:0006310">
    <property type="term" value="P:DNA recombination"/>
    <property type="evidence" value="ECO:0007669"/>
    <property type="project" value="TreeGrafter"/>
</dbReference>
<dbReference type="PRINTS" id="PR00417">
    <property type="entry name" value="PRTPISMRASEI"/>
</dbReference>
<dbReference type="CDD" id="cd00186">
    <property type="entry name" value="TOP1Ac"/>
    <property type="match status" value="1"/>
</dbReference>
<evidence type="ECO:0000256" key="7">
    <source>
        <dbReference type="ARBA" id="ARBA00023125"/>
    </source>
</evidence>
<dbReference type="SMART" id="SM00437">
    <property type="entry name" value="TOP1Ac"/>
    <property type="match status" value="1"/>
</dbReference>
<accession>A0A1V3SWU2</accession>
<organism evidence="16 17">
    <name type="scientific">Leptospirillum ferriphilum</name>
    <dbReference type="NCBI Taxonomy" id="178606"/>
    <lineage>
        <taxon>Bacteria</taxon>
        <taxon>Pseudomonadati</taxon>
        <taxon>Nitrospirota</taxon>
        <taxon>Nitrospiria</taxon>
        <taxon>Nitrospirales</taxon>
        <taxon>Nitrospiraceae</taxon>
        <taxon>Leptospirillum</taxon>
    </lineage>
</organism>
<feature type="region of interest" description="Disordered" evidence="13">
    <location>
        <begin position="424"/>
        <end position="447"/>
    </location>
</feature>
<dbReference type="GO" id="GO:0043597">
    <property type="term" value="C:cytoplasmic replication fork"/>
    <property type="evidence" value="ECO:0007669"/>
    <property type="project" value="TreeGrafter"/>
</dbReference>
<dbReference type="InterPro" id="IPR003601">
    <property type="entry name" value="Topo_IA_2"/>
</dbReference>
<dbReference type="Gene3D" id="1.10.460.10">
    <property type="entry name" value="Topoisomerase I, domain 2"/>
    <property type="match status" value="1"/>
</dbReference>
<dbReference type="CDD" id="cd03362">
    <property type="entry name" value="TOPRIM_TopoIA_TopoIII"/>
    <property type="match status" value="1"/>
</dbReference>
<dbReference type="InterPro" id="IPR034144">
    <property type="entry name" value="TOPRIM_TopoIII"/>
</dbReference>
<dbReference type="RefSeq" id="WP_218668730.1">
    <property type="nucleotide sequence ID" value="NZ_JBPKCJ010000001.1"/>
</dbReference>
<evidence type="ECO:0000256" key="10">
    <source>
        <dbReference type="ARBA" id="ARBA00031985"/>
    </source>
</evidence>